<evidence type="ECO:0000256" key="2">
    <source>
        <dbReference type="ARBA" id="ARBA00023163"/>
    </source>
</evidence>
<name>A0ABD5Y6Y4_9EURY</name>
<dbReference type="EMBL" id="JBHTAS010000003">
    <property type="protein sequence ID" value="MFC7143099.1"/>
    <property type="molecule type" value="Genomic_DNA"/>
</dbReference>
<dbReference type="InterPro" id="IPR031803">
    <property type="entry name" value="BAT_GAF/HTH-assoc"/>
</dbReference>
<accession>A0ABD5Y6Y4</accession>
<evidence type="ECO:0000259" key="3">
    <source>
        <dbReference type="Pfam" id="PF04967"/>
    </source>
</evidence>
<dbReference type="Pfam" id="PF04967">
    <property type="entry name" value="HTH_10"/>
    <property type="match status" value="1"/>
</dbReference>
<evidence type="ECO:0000313" key="6">
    <source>
        <dbReference type="Proteomes" id="UP001596432"/>
    </source>
</evidence>
<reference evidence="5 6" key="1">
    <citation type="journal article" date="2019" name="Int. J. Syst. Evol. Microbiol.">
        <title>The Global Catalogue of Microorganisms (GCM) 10K type strain sequencing project: providing services to taxonomists for standard genome sequencing and annotation.</title>
        <authorList>
            <consortium name="The Broad Institute Genomics Platform"/>
            <consortium name="The Broad Institute Genome Sequencing Center for Infectious Disease"/>
            <person name="Wu L."/>
            <person name="Ma J."/>
        </authorList>
    </citation>
    <scope>NUCLEOTIDE SEQUENCE [LARGE SCALE GENOMIC DNA]</scope>
    <source>
        <strain evidence="5 6">XZYJT29</strain>
    </source>
</reference>
<feature type="domain" description="HTH bat-type" evidence="3">
    <location>
        <begin position="157"/>
        <end position="209"/>
    </location>
</feature>
<keyword evidence="2" id="KW-0804">Transcription</keyword>
<dbReference type="Pfam" id="PF15915">
    <property type="entry name" value="BAT"/>
    <property type="match status" value="1"/>
</dbReference>
<sequence>MSTIVKAGLPAEQFALADTFEALPEAEFDAVRLVTHGTDRVVPLLWVTDADTSEVAEALEEDDTTDDVSLVSRRNHDSLFRMRWTARVRFVTHVLVEEEGAVVSARGTNDGWTFRVFFPEHDAVSRTYDACAEHDIDLDVTRIYNLDDAPSLGGFHLTDEQFTTVKAALDRGYYKVPREATLEELANELDVSHQALSERLRRGHRTLIENVIGP</sequence>
<dbReference type="PANTHER" id="PTHR34236">
    <property type="entry name" value="DIMETHYL SULFOXIDE REDUCTASE TRANSCRIPTIONAL ACTIVATOR"/>
    <property type="match status" value="1"/>
</dbReference>
<feature type="domain" description="Bacterioopsin transcriptional activator GAF and HTH associated" evidence="4">
    <location>
        <begin position="22"/>
        <end position="142"/>
    </location>
</feature>
<dbReference type="Proteomes" id="UP001596432">
    <property type="component" value="Unassembled WGS sequence"/>
</dbReference>
<comment type="caution">
    <text evidence="5">The sequence shown here is derived from an EMBL/GenBank/DDBJ whole genome shotgun (WGS) entry which is preliminary data.</text>
</comment>
<evidence type="ECO:0000313" key="5">
    <source>
        <dbReference type="EMBL" id="MFC7143099.1"/>
    </source>
</evidence>
<evidence type="ECO:0000259" key="4">
    <source>
        <dbReference type="Pfam" id="PF15915"/>
    </source>
</evidence>
<dbReference type="PANTHER" id="PTHR34236:SF1">
    <property type="entry name" value="DIMETHYL SULFOXIDE REDUCTASE TRANSCRIPTIONAL ACTIVATOR"/>
    <property type="match status" value="1"/>
</dbReference>
<keyword evidence="6" id="KW-1185">Reference proteome</keyword>
<dbReference type="InterPro" id="IPR007050">
    <property type="entry name" value="HTH_bacterioopsin"/>
</dbReference>
<organism evidence="5 6">
    <name type="scientific">Halosimplex aquaticum</name>
    <dbReference type="NCBI Taxonomy" id="3026162"/>
    <lineage>
        <taxon>Archaea</taxon>
        <taxon>Methanobacteriati</taxon>
        <taxon>Methanobacteriota</taxon>
        <taxon>Stenosarchaea group</taxon>
        <taxon>Halobacteria</taxon>
        <taxon>Halobacteriales</taxon>
        <taxon>Haloarculaceae</taxon>
        <taxon>Halosimplex</taxon>
    </lineage>
</organism>
<proteinExistence type="predicted"/>
<dbReference type="AlphaFoldDB" id="A0ABD5Y6Y4"/>
<protein>
    <submittedName>
        <fullName evidence="5">Helix-turn-helix domain-containing protein</fullName>
    </submittedName>
</protein>
<evidence type="ECO:0000256" key="1">
    <source>
        <dbReference type="ARBA" id="ARBA00023015"/>
    </source>
</evidence>
<dbReference type="RefSeq" id="WP_382261991.1">
    <property type="nucleotide sequence ID" value="NZ_JBHTAS010000003.1"/>
</dbReference>
<keyword evidence="1" id="KW-0805">Transcription regulation</keyword>
<gene>
    <name evidence="5" type="ORF">ACFQMA_25200</name>
</gene>